<reference evidence="4 5" key="1">
    <citation type="submission" date="2012-08" db="EMBL/GenBank/DDBJ databases">
        <title>Oryza genome evolution.</title>
        <authorList>
            <person name="Wing R.A."/>
        </authorList>
    </citation>
    <scope>NUCLEOTIDE SEQUENCE</scope>
</reference>
<keyword evidence="5" id="KW-1185">Reference proteome</keyword>
<dbReference type="PANTHER" id="PTHR48222:SF4">
    <property type="entry name" value="PROTEINASE INHIBITOR, PROPEPTIDE"/>
    <property type="match status" value="1"/>
</dbReference>
<feature type="compositionally biased region" description="Pro residues" evidence="1">
    <location>
        <begin position="1"/>
        <end position="13"/>
    </location>
</feature>
<feature type="domain" description="Inhibitor I9" evidence="3">
    <location>
        <begin position="125"/>
        <end position="182"/>
    </location>
</feature>
<evidence type="ECO:0000313" key="5">
    <source>
        <dbReference type="Proteomes" id="UP000032180"/>
    </source>
</evidence>
<feature type="domain" description="Inhibitor I9" evidence="3">
    <location>
        <begin position="465"/>
        <end position="523"/>
    </location>
</feature>
<dbReference type="EnsemblPlants" id="LPERR08G00880.2">
    <property type="protein sequence ID" value="LPERR08G00880.2"/>
    <property type="gene ID" value="LPERR08G00880"/>
</dbReference>
<dbReference type="STRING" id="77586.A0A0D9X3L8"/>
<name>A0A0D9X3L8_9ORYZ</name>
<dbReference type="PANTHER" id="PTHR48222">
    <property type="entry name" value="PROTEINASE INHIBITOR, PROPEPTIDE"/>
    <property type="match status" value="1"/>
</dbReference>
<dbReference type="Gramene" id="LPERR08G00880.2">
    <property type="protein sequence ID" value="LPERR08G00880.2"/>
    <property type="gene ID" value="LPERR08G00880"/>
</dbReference>
<dbReference type="HOGENOM" id="CLU_451582_0_0_1"/>
<keyword evidence="2" id="KW-0812">Transmembrane</keyword>
<keyword evidence="2" id="KW-1133">Transmembrane helix</keyword>
<dbReference type="Proteomes" id="UP000032180">
    <property type="component" value="Chromosome 8"/>
</dbReference>
<proteinExistence type="predicted"/>
<evidence type="ECO:0000256" key="2">
    <source>
        <dbReference type="SAM" id="Phobius"/>
    </source>
</evidence>
<keyword evidence="2" id="KW-0472">Membrane</keyword>
<dbReference type="eggNOG" id="ENOG502R56X">
    <property type="taxonomic scope" value="Eukaryota"/>
</dbReference>
<dbReference type="Pfam" id="PF05922">
    <property type="entry name" value="Inhibitor_I9"/>
    <property type="match status" value="2"/>
</dbReference>
<feature type="compositionally biased region" description="Pro residues" evidence="1">
    <location>
        <begin position="27"/>
        <end position="37"/>
    </location>
</feature>
<dbReference type="InterPro" id="IPR010259">
    <property type="entry name" value="S8pro/Inhibitor_I9"/>
</dbReference>
<reference evidence="5" key="2">
    <citation type="submission" date="2013-12" db="EMBL/GenBank/DDBJ databases">
        <authorList>
            <person name="Yu Y."/>
            <person name="Lee S."/>
            <person name="de Baynast K."/>
            <person name="Wissotski M."/>
            <person name="Liu L."/>
            <person name="Talag J."/>
            <person name="Goicoechea J."/>
            <person name="Angelova A."/>
            <person name="Jetty R."/>
            <person name="Kudrna D."/>
            <person name="Golser W."/>
            <person name="Rivera L."/>
            <person name="Zhang J."/>
            <person name="Wing R."/>
        </authorList>
    </citation>
    <scope>NUCLEOTIDE SEQUENCE</scope>
</reference>
<reference evidence="4" key="3">
    <citation type="submission" date="2015-04" db="UniProtKB">
        <authorList>
            <consortium name="EnsemblPlants"/>
        </authorList>
    </citation>
    <scope>IDENTIFICATION</scope>
</reference>
<feature type="region of interest" description="Disordered" evidence="1">
    <location>
        <begin position="1"/>
        <end position="40"/>
    </location>
</feature>
<dbReference type="AlphaFoldDB" id="A0A0D9X3L8"/>
<feature type="transmembrane region" description="Helical" evidence="2">
    <location>
        <begin position="58"/>
        <end position="78"/>
    </location>
</feature>
<evidence type="ECO:0000259" key="3">
    <source>
        <dbReference type="Pfam" id="PF05922"/>
    </source>
</evidence>
<evidence type="ECO:0000256" key="1">
    <source>
        <dbReference type="SAM" id="MobiDB-lite"/>
    </source>
</evidence>
<protein>
    <recommendedName>
        <fullName evidence="3">Inhibitor I9 domain-containing protein</fullName>
    </recommendedName>
</protein>
<sequence length="648" mass="71208">MPPPQELPSPAPPLGKKKKRKSAAARSPPPPPDPLPPSVHIETEGRKRMALAAKKKKSVVVVVVILLFFSAASSLWFLHARSSRSSYGKIIQSTSWDDNFRFYVNFLHRRRGYQAYFVLLWKHPNMDDKDARRRWYESFLPSTLTDSGEPRLLYCYPFDVNGFLAVLTRAEALALASKPGIRRMSWTWNEKFTSSAASCGFDTRASSLKKKGMPSTSVVLSALAPSLCVMIRPGPVKHPLILLESPIFLSNAMALPTTGEVALLPSRLCASQSGLEAPQIGFAAVPTDLKLAAVDGCSDERCWKGDRVSRFPHTLCAPLLTLSCPSPLDLLPPSSSTTDSVLGWRCAEATVAESSPCQNLLSLPCQIASAVLPQVRLILPTTGRPASPSIPSPPPVSNQICSMASHRSLLPAALLLLLLAISSDASSDVHHHAPAARRRGHDAANEQDYRREAHLEPADEAGYRTYIVMLKRPKGKDMMDADAYRAWHQSFLPSKTTSLGEPRLRRSYRTVIHGFSARLTKEKPASELESGYNQVRILCRSALMTTADTVDNLGQRIQDEQLHTANAYKMLAVVSLATKKLKFCVVESLLSPVVVAEPLEKNGIGEYIRRAAELRHSSPALLSSQRPLRRGLKSTELSQDMPHSGVRL</sequence>
<dbReference type="InterPro" id="IPR037045">
    <property type="entry name" value="S8pro/Inhibitor_I9_sf"/>
</dbReference>
<accession>A0A0D9X3L8</accession>
<organism evidence="4 5">
    <name type="scientific">Leersia perrieri</name>
    <dbReference type="NCBI Taxonomy" id="77586"/>
    <lineage>
        <taxon>Eukaryota</taxon>
        <taxon>Viridiplantae</taxon>
        <taxon>Streptophyta</taxon>
        <taxon>Embryophyta</taxon>
        <taxon>Tracheophyta</taxon>
        <taxon>Spermatophyta</taxon>
        <taxon>Magnoliopsida</taxon>
        <taxon>Liliopsida</taxon>
        <taxon>Poales</taxon>
        <taxon>Poaceae</taxon>
        <taxon>BOP clade</taxon>
        <taxon>Oryzoideae</taxon>
        <taxon>Oryzeae</taxon>
        <taxon>Oryzinae</taxon>
        <taxon>Leersia</taxon>
    </lineage>
</organism>
<evidence type="ECO:0000313" key="4">
    <source>
        <dbReference type="EnsemblPlants" id="LPERR08G00880.2"/>
    </source>
</evidence>
<dbReference type="Gene3D" id="3.30.70.80">
    <property type="entry name" value="Peptidase S8 propeptide/proteinase inhibitor I9"/>
    <property type="match status" value="2"/>
</dbReference>